<dbReference type="GO" id="GO:0005737">
    <property type="term" value="C:cytoplasm"/>
    <property type="evidence" value="ECO:0007669"/>
    <property type="project" value="TreeGrafter"/>
</dbReference>
<feature type="compositionally biased region" description="Acidic residues" evidence="2">
    <location>
        <begin position="345"/>
        <end position="364"/>
    </location>
</feature>
<proteinExistence type="inferred from homology"/>
<feature type="compositionally biased region" description="Acidic residues" evidence="2">
    <location>
        <begin position="302"/>
        <end position="317"/>
    </location>
</feature>
<feature type="region of interest" description="Disordered" evidence="2">
    <location>
        <begin position="142"/>
        <end position="187"/>
    </location>
</feature>
<sequence length="431" mass="49353">MSHSQSPATTRVNSATQKPASIPPSTVRIKRKRNQDPLAALVLDDQTKKRSRTDSFVFKFAGTVDDQSFKDGDLLKEAHAQLNLTQADDAETENHINNGQRIFRFSKTKKQKRSIEETTEELPDSLSEMIKSYLKIENEDFSNHGSEAEATKTVDVNQESSQTKRPFSSRRKSQADSSKPQTTTLMDNNKTVDIKDIVDSDSDEYVYDIYYREVVTSGYQYEGPNIGFILFDDDDQEAFKNNEEYDSERELLTDDEDSNAEDFYKNDYPDEESDASDNSASEFAFSSLDREKQDINVSSDDAYSEESFDDDDDDDGYGYDGRTPGFGGSDEPSHFNSTRRGSNYMDDEEELDLELDDAMNDDENFDNKGDMIGENDDDNKAYRRASSTRAYHKYDQQVNEDAIEGDWSEDEWDQYRNRLFGKLTELVENDK</sequence>
<feature type="compositionally biased region" description="Polar residues" evidence="2">
    <location>
        <begin position="154"/>
        <end position="166"/>
    </location>
</feature>
<feature type="compositionally biased region" description="Basic and acidic residues" evidence="2">
    <location>
        <begin position="142"/>
        <end position="152"/>
    </location>
</feature>
<evidence type="ECO:0000259" key="3">
    <source>
        <dbReference type="Pfam" id="PF08574"/>
    </source>
</evidence>
<reference evidence="4 5" key="1">
    <citation type="journal article" date="2016" name="Proc. Natl. Acad. Sci. U.S.A.">
        <title>Comparative genomics of biotechnologically important yeasts.</title>
        <authorList>
            <person name="Riley R."/>
            <person name="Haridas S."/>
            <person name="Wolfe K.H."/>
            <person name="Lopes M.R."/>
            <person name="Hittinger C.T."/>
            <person name="Goeker M."/>
            <person name="Salamov A.A."/>
            <person name="Wisecaver J.H."/>
            <person name="Long T.M."/>
            <person name="Calvey C.H."/>
            <person name="Aerts A.L."/>
            <person name="Barry K.W."/>
            <person name="Choi C."/>
            <person name="Clum A."/>
            <person name="Coughlan A.Y."/>
            <person name="Deshpande S."/>
            <person name="Douglass A.P."/>
            <person name="Hanson S.J."/>
            <person name="Klenk H.-P."/>
            <person name="LaButti K.M."/>
            <person name="Lapidus A."/>
            <person name="Lindquist E.A."/>
            <person name="Lipzen A.M."/>
            <person name="Meier-Kolthoff J.P."/>
            <person name="Ohm R.A."/>
            <person name="Otillar R.P."/>
            <person name="Pangilinan J.L."/>
            <person name="Peng Y."/>
            <person name="Rokas A."/>
            <person name="Rosa C.A."/>
            <person name="Scheuner C."/>
            <person name="Sibirny A.A."/>
            <person name="Slot J.C."/>
            <person name="Stielow J.B."/>
            <person name="Sun H."/>
            <person name="Kurtzman C.P."/>
            <person name="Blackwell M."/>
            <person name="Grigoriev I.V."/>
            <person name="Jeffries T.W."/>
        </authorList>
    </citation>
    <scope>NUCLEOTIDE SEQUENCE [LARGE SCALE GENOMIC DNA]</scope>
    <source>
        <strain evidence="4 5">DSM 6958</strain>
    </source>
</reference>
<dbReference type="Proteomes" id="UP000095009">
    <property type="component" value="Unassembled WGS sequence"/>
</dbReference>
<evidence type="ECO:0000313" key="5">
    <source>
        <dbReference type="Proteomes" id="UP000095009"/>
    </source>
</evidence>
<dbReference type="PANTHER" id="PTHR28063">
    <property type="entry name" value="RNA POLYMERASE II NUCLEAR LOCALIZATION PROTEIN IWR1"/>
    <property type="match status" value="1"/>
</dbReference>
<dbReference type="InterPro" id="IPR040150">
    <property type="entry name" value="Iwr1"/>
</dbReference>
<dbReference type="Pfam" id="PF08574">
    <property type="entry name" value="Iwr1"/>
    <property type="match status" value="1"/>
</dbReference>
<dbReference type="InterPro" id="IPR013883">
    <property type="entry name" value="TF_Iwr1_dom"/>
</dbReference>
<protein>
    <recommendedName>
        <fullName evidence="3">Transcription factor Iwr1 domain-containing protein</fullName>
    </recommendedName>
</protein>
<feature type="domain" description="Transcription factor Iwr1" evidence="3">
    <location>
        <begin position="203"/>
        <end position="272"/>
    </location>
</feature>
<keyword evidence="5" id="KW-1185">Reference proteome</keyword>
<evidence type="ECO:0000256" key="1">
    <source>
        <dbReference type="ARBA" id="ARBA00010218"/>
    </source>
</evidence>
<dbReference type="AlphaFoldDB" id="A0A1E3PIF3"/>
<feature type="compositionally biased region" description="Polar residues" evidence="2">
    <location>
        <begin position="175"/>
        <end position="187"/>
    </location>
</feature>
<feature type="region of interest" description="Disordered" evidence="2">
    <location>
        <begin position="244"/>
        <end position="379"/>
    </location>
</feature>
<dbReference type="EMBL" id="KV454410">
    <property type="protein sequence ID" value="ODQ64984.1"/>
    <property type="molecule type" value="Genomic_DNA"/>
</dbReference>
<feature type="compositionally biased region" description="Polar residues" evidence="2">
    <location>
        <begin position="1"/>
        <end position="19"/>
    </location>
</feature>
<name>A0A1E3PIF3_9ASCO</name>
<comment type="similarity">
    <text evidence="1">Belongs to the IWR1/SLC7A6OS family.</text>
</comment>
<accession>A0A1E3PIF3</accession>
<dbReference type="GO" id="GO:0006606">
    <property type="term" value="P:protein import into nucleus"/>
    <property type="evidence" value="ECO:0007669"/>
    <property type="project" value="InterPro"/>
</dbReference>
<gene>
    <name evidence="4" type="ORF">NADFUDRAFT_83108</name>
</gene>
<feature type="compositionally biased region" description="Low complexity" evidence="2">
    <location>
        <begin position="276"/>
        <end position="287"/>
    </location>
</feature>
<organism evidence="4 5">
    <name type="scientific">Nadsonia fulvescens var. elongata DSM 6958</name>
    <dbReference type="NCBI Taxonomy" id="857566"/>
    <lineage>
        <taxon>Eukaryota</taxon>
        <taxon>Fungi</taxon>
        <taxon>Dikarya</taxon>
        <taxon>Ascomycota</taxon>
        <taxon>Saccharomycotina</taxon>
        <taxon>Dipodascomycetes</taxon>
        <taxon>Dipodascales</taxon>
        <taxon>Dipodascales incertae sedis</taxon>
        <taxon>Nadsonia</taxon>
    </lineage>
</organism>
<evidence type="ECO:0000313" key="4">
    <source>
        <dbReference type="EMBL" id="ODQ64984.1"/>
    </source>
</evidence>
<evidence type="ECO:0000256" key="2">
    <source>
        <dbReference type="SAM" id="MobiDB-lite"/>
    </source>
</evidence>
<feature type="region of interest" description="Disordered" evidence="2">
    <location>
        <begin position="1"/>
        <end position="35"/>
    </location>
</feature>
<dbReference type="OrthoDB" id="6255506at2759"/>
<dbReference type="STRING" id="857566.A0A1E3PIF3"/>
<dbReference type="PANTHER" id="PTHR28063:SF1">
    <property type="entry name" value="RNA POLYMERASE II NUCLEAR LOCALIZATION PROTEIN IWR1"/>
    <property type="match status" value="1"/>
</dbReference>